<organism evidence="2 3">
    <name type="scientific">Mycena metata</name>
    <dbReference type="NCBI Taxonomy" id="1033252"/>
    <lineage>
        <taxon>Eukaryota</taxon>
        <taxon>Fungi</taxon>
        <taxon>Dikarya</taxon>
        <taxon>Basidiomycota</taxon>
        <taxon>Agaricomycotina</taxon>
        <taxon>Agaricomycetes</taxon>
        <taxon>Agaricomycetidae</taxon>
        <taxon>Agaricales</taxon>
        <taxon>Marasmiineae</taxon>
        <taxon>Mycenaceae</taxon>
        <taxon>Mycena</taxon>
    </lineage>
</organism>
<comment type="caution">
    <text evidence="2">The sequence shown here is derived from an EMBL/GenBank/DDBJ whole genome shotgun (WGS) entry which is preliminary data.</text>
</comment>
<feature type="compositionally biased region" description="Basic and acidic residues" evidence="1">
    <location>
        <begin position="95"/>
        <end position="107"/>
    </location>
</feature>
<reference evidence="2" key="1">
    <citation type="submission" date="2023-03" db="EMBL/GenBank/DDBJ databases">
        <title>Massive genome expansion in bonnet fungi (Mycena s.s.) driven by repeated elements and novel gene families across ecological guilds.</title>
        <authorList>
            <consortium name="Lawrence Berkeley National Laboratory"/>
            <person name="Harder C.B."/>
            <person name="Miyauchi S."/>
            <person name="Viragh M."/>
            <person name="Kuo A."/>
            <person name="Thoen E."/>
            <person name="Andreopoulos B."/>
            <person name="Lu D."/>
            <person name="Skrede I."/>
            <person name="Drula E."/>
            <person name="Henrissat B."/>
            <person name="Morin E."/>
            <person name="Kohler A."/>
            <person name="Barry K."/>
            <person name="LaButti K."/>
            <person name="Morin E."/>
            <person name="Salamov A."/>
            <person name="Lipzen A."/>
            <person name="Mereny Z."/>
            <person name="Hegedus B."/>
            <person name="Baldrian P."/>
            <person name="Stursova M."/>
            <person name="Weitz H."/>
            <person name="Taylor A."/>
            <person name="Grigoriev I.V."/>
            <person name="Nagy L.G."/>
            <person name="Martin F."/>
            <person name="Kauserud H."/>
        </authorList>
    </citation>
    <scope>NUCLEOTIDE SEQUENCE</scope>
    <source>
        <strain evidence="2">CBHHK182m</strain>
    </source>
</reference>
<evidence type="ECO:0000256" key="1">
    <source>
        <dbReference type="SAM" id="MobiDB-lite"/>
    </source>
</evidence>
<dbReference type="EMBL" id="JARKIB010000042">
    <property type="protein sequence ID" value="KAJ7758258.1"/>
    <property type="molecule type" value="Genomic_DNA"/>
</dbReference>
<feature type="compositionally biased region" description="Gly residues" evidence="1">
    <location>
        <begin position="122"/>
        <end position="132"/>
    </location>
</feature>
<feature type="region of interest" description="Disordered" evidence="1">
    <location>
        <begin position="41"/>
        <end position="167"/>
    </location>
</feature>
<gene>
    <name evidence="2" type="ORF">B0H16DRAFT_1885285</name>
</gene>
<protein>
    <submittedName>
        <fullName evidence="2">Uncharacterized protein</fullName>
    </submittedName>
</protein>
<feature type="compositionally biased region" description="Basic and acidic residues" evidence="1">
    <location>
        <begin position="56"/>
        <end position="73"/>
    </location>
</feature>
<evidence type="ECO:0000313" key="3">
    <source>
        <dbReference type="Proteomes" id="UP001215598"/>
    </source>
</evidence>
<dbReference type="Proteomes" id="UP001215598">
    <property type="component" value="Unassembled WGS sequence"/>
</dbReference>
<sequence>MFTNSRLLLRPQFRAARRLPTAAAASTPRYTLALGLRTHTTDSYGKDVDSSPAADSKIHRVDPSSENVQKPHEPPSGQWSATGVEAGVKNAQGKRNSDTEGERKTGMKEYGTMSSDKPYGAPGAGQRYGGKEGYASEKGGNAGETSQSTEGQGPAGSESGGRKPEGR</sequence>
<dbReference type="AlphaFoldDB" id="A0AAD7NFP1"/>
<evidence type="ECO:0000313" key="2">
    <source>
        <dbReference type="EMBL" id="KAJ7758258.1"/>
    </source>
</evidence>
<proteinExistence type="predicted"/>
<accession>A0AAD7NFP1</accession>
<keyword evidence="3" id="KW-1185">Reference proteome</keyword>
<name>A0AAD7NFP1_9AGAR</name>